<keyword evidence="2" id="KW-1185">Reference proteome</keyword>
<accession>A0ACD0NUP6</accession>
<gene>
    <name evidence="1" type="ORF">IE53DRAFT_138595</name>
</gene>
<evidence type="ECO:0000313" key="1">
    <source>
        <dbReference type="EMBL" id="PWN49534.1"/>
    </source>
</evidence>
<dbReference type="Proteomes" id="UP000245626">
    <property type="component" value="Unassembled WGS sequence"/>
</dbReference>
<organism evidence="1 2">
    <name type="scientific">Violaceomyces palustris</name>
    <dbReference type="NCBI Taxonomy" id="1673888"/>
    <lineage>
        <taxon>Eukaryota</taxon>
        <taxon>Fungi</taxon>
        <taxon>Dikarya</taxon>
        <taxon>Basidiomycota</taxon>
        <taxon>Ustilaginomycotina</taxon>
        <taxon>Ustilaginomycetes</taxon>
        <taxon>Violaceomycetales</taxon>
        <taxon>Violaceomycetaceae</taxon>
        <taxon>Violaceomyces</taxon>
    </lineage>
</organism>
<reference evidence="1 2" key="1">
    <citation type="journal article" date="2018" name="Mol. Biol. Evol.">
        <title>Broad Genomic Sampling Reveals a Smut Pathogenic Ancestry of the Fungal Clade Ustilaginomycotina.</title>
        <authorList>
            <person name="Kijpornyongpan T."/>
            <person name="Mondo S.J."/>
            <person name="Barry K."/>
            <person name="Sandor L."/>
            <person name="Lee J."/>
            <person name="Lipzen A."/>
            <person name="Pangilinan J."/>
            <person name="LaButti K."/>
            <person name="Hainaut M."/>
            <person name="Henrissat B."/>
            <person name="Grigoriev I.V."/>
            <person name="Spatafora J.W."/>
            <person name="Aime M.C."/>
        </authorList>
    </citation>
    <scope>NUCLEOTIDE SEQUENCE [LARGE SCALE GENOMIC DNA]</scope>
    <source>
        <strain evidence="1 2">SA 807</strain>
    </source>
</reference>
<evidence type="ECO:0000313" key="2">
    <source>
        <dbReference type="Proteomes" id="UP000245626"/>
    </source>
</evidence>
<dbReference type="EMBL" id="KZ820036">
    <property type="protein sequence ID" value="PWN49534.1"/>
    <property type="molecule type" value="Genomic_DNA"/>
</dbReference>
<protein>
    <submittedName>
        <fullName evidence="1">Uncharacterized protein</fullName>
    </submittedName>
</protein>
<sequence length="154" mass="15712">MLTHPLSTPITKSFSSDCGQQGHVSAQCGMEAAPKTCYRCNETGHISRDCPQAPEAGAGGFGGRQAFGSSGDCYKCGQPGHIARSCPTAGGFGGARGAFSSGGRTCYNCGGVGHLSRECTSAGGATGSRCYNCNETGHISRECPKPAQKSCYVS</sequence>
<name>A0ACD0NUP6_9BASI</name>
<proteinExistence type="predicted"/>